<dbReference type="Gene3D" id="3.90.320.10">
    <property type="match status" value="1"/>
</dbReference>
<gene>
    <name evidence="3" type="ORF">UFOPK3772_02442</name>
</gene>
<feature type="compositionally biased region" description="Acidic residues" evidence="1">
    <location>
        <begin position="383"/>
        <end position="393"/>
    </location>
</feature>
<dbReference type="InterPro" id="IPR038726">
    <property type="entry name" value="PDDEXK_AddAB-type"/>
</dbReference>
<accession>A0A6J7L6T1</accession>
<dbReference type="EMBL" id="CAFBNE010000093">
    <property type="protein sequence ID" value="CAB4963940.1"/>
    <property type="molecule type" value="Genomic_DNA"/>
</dbReference>
<evidence type="ECO:0000256" key="1">
    <source>
        <dbReference type="SAM" id="MobiDB-lite"/>
    </source>
</evidence>
<proteinExistence type="predicted"/>
<feature type="domain" description="PD-(D/E)XK endonuclease-like" evidence="2">
    <location>
        <begin position="686"/>
        <end position="967"/>
    </location>
</feature>
<dbReference type="InterPro" id="IPR011604">
    <property type="entry name" value="PDDEXK-like_dom_sf"/>
</dbReference>
<protein>
    <submittedName>
        <fullName evidence="3">Unannotated protein</fullName>
    </submittedName>
</protein>
<dbReference type="InterPro" id="IPR027417">
    <property type="entry name" value="P-loop_NTPase"/>
</dbReference>
<organism evidence="3">
    <name type="scientific">freshwater metagenome</name>
    <dbReference type="NCBI Taxonomy" id="449393"/>
    <lineage>
        <taxon>unclassified sequences</taxon>
        <taxon>metagenomes</taxon>
        <taxon>ecological metagenomes</taxon>
    </lineage>
</organism>
<feature type="region of interest" description="Disordered" evidence="1">
    <location>
        <begin position="378"/>
        <end position="399"/>
    </location>
</feature>
<reference evidence="3" key="1">
    <citation type="submission" date="2020-05" db="EMBL/GenBank/DDBJ databases">
        <authorList>
            <person name="Chiriac C."/>
            <person name="Salcher M."/>
            <person name="Ghai R."/>
            <person name="Kavagutti S V."/>
        </authorList>
    </citation>
    <scope>NUCLEOTIDE SEQUENCE</scope>
</reference>
<name>A0A6J7L6T1_9ZZZZ</name>
<dbReference type="SUPFAM" id="SSF52540">
    <property type="entry name" value="P-loop containing nucleoside triphosphate hydrolases"/>
    <property type="match status" value="1"/>
</dbReference>
<evidence type="ECO:0000259" key="2">
    <source>
        <dbReference type="Pfam" id="PF12705"/>
    </source>
</evidence>
<dbReference type="Pfam" id="PF12705">
    <property type="entry name" value="PDDEXK_1"/>
    <property type="match status" value="1"/>
</dbReference>
<dbReference type="AlphaFoldDB" id="A0A6J7L6T1"/>
<evidence type="ECO:0000313" key="3">
    <source>
        <dbReference type="EMBL" id="CAB4963940.1"/>
    </source>
</evidence>
<sequence length="990" mass="104345">MGEFEDIDVAENAALQRAASEAIRRAKSSDPFAPVTLVTDSAAQAWALRRQLAEASGPGTGVVNLKVMTLAELMAELARRVGLASPVSADPLLAAAVVGGLLRADTGPLSASADHPQTALLLASLSEELSWCGLDDASASLNSPGVSLTARAAIEFVAGTREAMSSSLGVSTWHEVSAAVVARVAVDPRVAIDLGSVVVVSARVPAPARAVLSALADHAAVTRITLTPADAPITARVLDFPDPATEVSFAVRCAADAIAQGLSPGSIAILYSTDLPYARLLERGLADAGIDWHGPTGQTLRSSTVARCLFALTDLAAARTPRDSGITRPLLMRLLGLGHLAGGPEPVSSGPTRALIRQEGLFGDARTWLGHLDAIATPAETATETETETEDPDEARPRHAGRLEPHVRPLASLIRALDGTVGQITSATTWSDLGAALWSTLETLHLHGTWWTVRPDDSATTESVRGLLLEGFPAIDSLGAHAPQPNATDAAQMLDRTLAARRGRHGASSIGIHVGPVSSSRSLVFDQVLLVGASEGLLPPVRGEQPLLPDAARLLLRRDPDDLPSSSEVEGFTASDVRAAAGSASSCIALLSRGALPGRAVGLPSRYLPSGSPDRVTSTRASLTREPAPLAAGDIAERLALSSPFADPALLPRIASIAAWASPEPGPNFGVLGIEAGGWSLHDIDLSASAIEQFLHCPYHFFVQRILGFSTDEFADTVETIAPNDMGTLLHSAFEEFVKQSRAMGTLPAAGQAWPASALADLSRIIDLEVHAAIAKGLTGWRPAWEKSYERVMASLPAFLDVDATEVRAAPPTAPATTEQGFGFEGDPIVEFRVTEDVVVRLRGSIDRIDLSDDGRSVGVVDYKSNRAHGFEEKLGKPKKDGTQREREKVQDLVYDAAARVLYPGADHIEVHFLFVPNGGERPEVVTPGHDLDRESALRDLLLRLEIAGATGSFPPNPQGSRDYCPVCKRLGRRALIVSGKAESEEEEQA</sequence>